<dbReference type="PANTHER" id="PTHR43193:SF2">
    <property type="entry name" value="POLYFERREDOXIN PROTEIN FWDF"/>
    <property type="match status" value="1"/>
</dbReference>
<dbReference type="PROSITE" id="PS51379">
    <property type="entry name" value="4FE4S_FER_2"/>
    <property type="match status" value="2"/>
</dbReference>
<feature type="domain" description="4Fe-4S ferredoxin-type" evidence="4">
    <location>
        <begin position="36"/>
        <end position="56"/>
    </location>
</feature>
<dbReference type="Pfam" id="PF04432">
    <property type="entry name" value="FrhB_FdhB_C"/>
    <property type="match status" value="1"/>
</dbReference>
<name>A0A6M0H7D4_9CLOT</name>
<keyword evidence="2" id="KW-0408">Iron</keyword>
<dbReference type="PROSITE" id="PS00198">
    <property type="entry name" value="4FE4S_FER_1"/>
    <property type="match status" value="2"/>
</dbReference>
<evidence type="ECO:0000313" key="5">
    <source>
        <dbReference type="EMBL" id="NEU06595.1"/>
    </source>
</evidence>
<dbReference type="Pfam" id="PF12838">
    <property type="entry name" value="Fer4_7"/>
    <property type="match status" value="1"/>
</dbReference>
<evidence type="ECO:0000256" key="1">
    <source>
        <dbReference type="ARBA" id="ARBA00022723"/>
    </source>
</evidence>
<keyword evidence="6" id="KW-1185">Reference proteome</keyword>
<dbReference type="PANTHER" id="PTHR43193">
    <property type="match status" value="1"/>
</dbReference>
<evidence type="ECO:0000256" key="2">
    <source>
        <dbReference type="ARBA" id="ARBA00023004"/>
    </source>
</evidence>
<reference evidence="5 6" key="1">
    <citation type="submission" date="2020-02" db="EMBL/GenBank/DDBJ databases">
        <title>Genome assembly of a novel Clostridium senegalense strain.</title>
        <authorList>
            <person name="Gupta T.B."/>
            <person name="Jauregui R."/>
            <person name="Maclean P."/>
            <person name="Nawarathana A."/>
            <person name="Brightwell G."/>
        </authorList>
    </citation>
    <scope>NUCLEOTIDE SEQUENCE [LARGE SCALE GENOMIC DNA]</scope>
    <source>
        <strain evidence="5 6">AGRFS4</strain>
    </source>
</reference>
<proteinExistence type="predicted"/>
<comment type="caution">
    <text evidence="5">The sequence shown here is derived from an EMBL/GenBank/DDBJ whole genome shotgun (WGS) entry which is preliminary data.</text>
</comment>
<dbReference type="InterPro" id="IPR017896">
    <property type="entry name" value="4Fe4S_Fe-S-bd"/>
</dbReference>
<dbReference type="Gene3D" id="3.30.70.20">
    <property type="match status" value="1"/>
</dbReference>
<dbReference type="InterPro" id="IPR007525">
    <property type="entry name" value="FrhB_FdhB_C"/>
</dbReference>
<feature type="domain" description="4Fe-4S ferredoxin-type" evidence="4">
    <location>
        <begin position="2"/>
        <end position="31"/>
    </location>
</feature>
<organism evidence="5 6">
    <name type="scientific">Clostridium senegalense</name>
    <dbReference type="NCBI Taxonomy" id="1465809"/>
    <lineage>
        <taxon>Bacteria</taxon>
        <taxon>Bacillati</taxon>
        <taxon>Bacillota</taxon>
        <taxon>Clostridia</taxon>
        <taxon>Eubacteriales</taxon>
        <taxon>Clostridiaceae</taxon>
        <taxon>Clostridium</taxon>
    </lineage>
</organism>
<dbReference type="InterPro" id="IPR017900">
    <property type="entry name" value="4Fe4S_Fe_S_CS"/>
</dbReference>
<dbReference type="EMBL" id="JAAGPU010000054">
    <property type="protein sequence ID" value="NEU06595.1"/>
    <property type="molecule type" value="Genomic_DNA"/>
</dbReference>
<evidence type="ECO:0000313" key="6">
    <source>
        <dbReference type="Proteomes" id="UP000481872"/>
    </source>
</evidence>
<gene>
    <name evidence="5" type="ORF">G3M99_17470</name>
</gene>
<dbReference type="AlphaFoldDB" id="A0A6M0H7D4"/>
<dbReference type="GO" id="GO:0051536">
    <property type="term" value="F:iron-sulfur cluster binding"/>
    <property type="evidence" value="ECO:0007669"/>
    <property type="project" value="UniProtKB-KW"/>
</dbReference>
<dbReference type="InterPro" id="IPR052977">
    <property type="entry name" value="Polyferredoxin-like_ET"/>
</dbReference>
<dbReference type="GO" id="GO:0046872">
    <property type="term" value="F:metal ion binding"/>
    <property type="evidence" value="ECO:0007669"/>
    <property type="project" value="UniProtKB-KW"/>
</dbReference>
<keyword evidence="1" id="KW-0479">Metal-binding</keyword>
<accession>A0A6M0H7D4</accession>
<dbReference type="RefSeq" id="WP_199870920.1">
    <property type="nucleotide sequence ID" value="NZ_JAAGPU010000054.1"/>
</dbReference>
<dbReference type="SUPFAM" id="SSF54862">
    <property type="entry name" value="4Fe-4S ferredoxins"/>
    <property type="match status" value="1"/>
</dbReference>
<protein>
    <submittedName>
        <fullName evidence="5">4Fe-4S dicluster domain-containing protein</fullName>
    </submittedName>
</protein>
<evidence type="ECO:0000256" key="3">
    <source>
        <dbReference type="ARBA" id="ARBA00023014"/>
    </source>
</evidence>
<sequence>MENVYLRKEDCCNCSACYNTCPTQAISMKSDEEGFLYPVIDKELCIDCHSCVNICPLIYDGNYKEKTVPNFLVAKHKREEVLMNSTSGGVFTAISDVILKEGGVVYGADFDDEFHVLHKRAENYEQRNRMRISKYVQSNMGNTFEQVKKDLMNKRKVLFTGTPCQNAGLRGYMGDSSLVENLYLCDVICHSIPSPLVWEDYKRLLEKEYKGKLTSIQFRSKTIDWSRENSNKTFLFTTSHSEKIHTDERFYQLFFGNKTIMRPSCEQCPFTDIHRASDITIADYWGIEKYAPEWNDKKGVSLILINNEKGSNLLKKCSEELKYETRPMEESLAEQQRLSESIKFPKKREKFWHDYRKYGFEYIIEKLTK</sequence>
<keyword evidence="3" id="KW-0411">Iron-sulfur</keyword>
<dbReference type="Proteomes" id="UP000481872">
    <property type="component" value="Unassembled WGS sequence"/>
</dbReference>
<evidence type="ECO:0000259" key="4">
    <source>
        <dbReference type="PROSITE" id="PS51379"/>
    </source>
</evidence>